<feature type="region of interest" description="Disordered" evidence="1">
    <location>
        <begin position="79"/>
        <end position="108"/>
    </location>
</feature>
<proteinExistence type="predicted"/>
<evidence type="ECO:0000256" key="2">
    <source>
        <dbReference type="SAM" id="SignalP"/>
    </source>
</evidence>
<keyword evidence="4" id="KW-1185">Reference proteome</keyword>
<gene>
    <name evidence="3" type="ordered locus">IALB_2050</name>
</gene>
<feature type="chain" id="PRO_5003624522" evidence="2">
    <location>
        <begin position="21"/>
        <end position="125"/>
    </location>
</feature>
<feature type="signal peptide" evidence="2">
    <location>
        <begin position="1"/>
        <end position="20"/>
    </location>
</feature>
<dbReference type="RefSeq" id="WP_014560904.1">
    <property type="nucleotide sequence ID" value="NC_017464.1"/>
</dbReference>
<name>I0AL98_IGNAJ</name>
<evidence type="ECO:0000313" key="4">
    <source>
        <dbReference type="Proteomes" id="UP000007394"/>
    </source>
</evidence>
<dbReference type="KEGG" id="ial:IALB_2050"/>
<evidence type="ECO:0000256" key="1">
    <source>
        <dbReference type="SAM" id="MobiDB-lite"/>
    </source>
</evidence>
<protein>
    <submittedName>
        <fullName evidence="3">Uncharacterized protein</fullName>
    </submittedName>
</protein>
<sequence>MKLFLSVLALIFFISVGTFAQEKSCCSSGDHSKKEVSIEKSINKDGKTVEVKETVMKDGKTVEVKKVLNEEIKKDGCCSSDKEMTGKTSDKNKDCSSKDLSSNKSDCCKSDLKAESKTEVEKKDK</sequence>
<dbReference type="STRING" id="945713.IALB_2050"/>
<evidence type="ECO:0000313" key="3">
    <source>
        <dbReference type="EMBL" id="AFH49755.1"/>
    </source>
</evidence>
<dbReference type="Proteomes" id="UP000007394">
    <property type="component" value="Chromosome"/>
</dbReference>
<feature type="compositionally biased region" description="Basic and acidic residues" evidence="1">
    <location>
        <begin position="79"/>
        <end position="97"/>
    </location>
</feature>
<dbReference type="HOGENOM" id="CLU_1989599_0_0_10"/>
<dbReference type="PATRIC" id="fig|945713.3.peg.2056"/>
<reference evidence="3 4" key="1">
    <citation type="journal article" date="2012" name="Front. Microbiol.">
        <title>Complete genome of Ignavibacterium album, a metabolically versatile, flagellated, facultative anaerobe from the phylum Chlorobi.</title>
        <authorList>
            <person name="Liu Z."/>
            <person name="Frigaard N.-U."/>
            <person name="Vogl K."/>
            <person name="Iino T."/>
            <person name="Ohkuma M."/>
            <person name="Overmann J."/>
            <person name="Bryant D.A."/>
        </authorList>
    </citation>
    <scope>NUCLEOTIDE SEQUENCE [LARGE SCALE GENOMIC DNA]</scope>
    <source>
        <strain evidence="4">DSM 19864 / JCM 16511 / NBRC 101810 / Mat9-16</strain>
    </source>
</reference>
<dbReference type="EMBL" id="CP003418">
    <property type="protein sequence ID" value="AFH49755.1"/>
    <property type="molecule type" value="Genomic_DNA"/>
</dbReference>
<keyword evidence="2" id="KW-0732">Signal</keyword>
<accession>I0AL98</accession>
<organism evidence="3 4">
    <name type="scientific">Ignavibacterium album (strain DSM 19864 / JCM 16511 / NBRC 101810 / Mat9-16)</name>
    <dbReference type="NCBI Taxonomy" id="945713"/>
    <lineage>
        <taxon>Bacteria</taxon>
        <taxon>Pseudomonadati</taxon>
        <taxon>Ignavibacteriota</taxon>
        <taxon>Ignavibacteria</taxon>
        <taxon>Ignavibacteriales</taxon>
        <taxon>Ignavibacteriaceae</taxon>
        <taxon>Ignavibacterium</taxon>
    </lineage>
</organism>
<dbReference type="AlphaFoldDB" id="I0AL98"/>